<dbReference type="EMBL" id="JAGDFM010000236">
    <property type="protein sequence ID" value="KAG7381651.1"/>
    <property type="molecule type" value="Genomic_DNA"/>
</dbReference>
<proteinExistence type="predicted"/>
<evidence type="ECO:0000256" key="1">
    <source>
        <dbReference type="SAM" id="Phobius"/>
    </source>
</evidence>
<sequence length="101" mass="11188">MTGKFGQYENSGDRKYLSELCDNMELCGILYLAGCMVILLFTYMQTHSFKLIGEKVTTRLCNANLADLCLQNIGFFDEKENATSALTAYLATNAVNVVLLA</sequence>
<organism evidence="2 3">
    <name type="scientific">Phytophthora pseudosyringae</name>
    <dbReference type="NCBI Taxonomy" id="221518"/>
    <lineage>
        <taxon>Eukaryota</taxon>
        <taxon>Sar</taxon>
        <taxon>Stramenopiles</taxon>
        <taxon>Oomycota</taxon>
        <taxon>Peronosporomycetes</taxon>
        <taxon>Peronosporales</taxon>
        <taxon>Peronosporaceae</taxon>
        <taxon>Phytophthora</taxon>
    </lineage>
</organism>
<name>A0A8T1VKL6_9STRA</name>
<protein>
    <submittedName>
        <fullName evidence="2">ABC transporter B member 10</fullName>
    </submittedName>
</protein>
<accession>A0A8T1VKL6</accession>
<keyword evidence="1" id="KW-1133">Transmembrane helix</keyword>
<keyword evidence="1" id="KW-0472">Membrane</keyword>
<dbReference type="OrthoDB" id="6500128at2759"/>
<feature type="transmembrane region" description="Helical" evidence="1">
    <location>
        <begin position="23"/>
        <end position="43"/>
    </location>
</feature>
<reference evidence="2" key="1">
    <citation type="submission" date="2021-02" db="EMBL/GenBank/DDBJ databases">
        <authorList>
            <person name="Palmer J.M."/>
        </authorList>
    </citation>
    <scope>NUCLEOTIDE SEQUENCE</scope>
    <source>
        <strain evidence="2">SCRP734</strain>
    </source>
</reference>
<evidence type="ECO:0000313" key="3">
    <source>
        <dbReference type="Proteomes" id="UP000694044"/>
    </source>
</evidence>
<keyword evidence="3" id="KW-1185">Reference proteome</keyword>
<comment type="caution">
    <text evidence="2">The sequence shown here is derived from an EMBL/GenBank/DDBJ whole genome shotgun (WGS) entry which is preliminary data.</text>
</comment>
<gene>
    <name evidence="2" type="primary">PGP-10_5</name>
    <name evidence="2" type="ORF">PHYPSEUDO_005750</name>
</gene>
<dbReference type="AlphaFoldDB" id="A0A8T1VKL6"/>
<keyword evidence="1" id="KW-0812">Transmembrane</keyword>
<dbReference type="Proteomes" id="UP000694044">
    <property type="component" value="Unassembled WGS sequence"/>
</dbReference>
<evidence type="ECO:0000313" key="2">
    <source>
        <dbReference type="EMBL" id="KAG7381651.1"/>
    </source>
</evidence>